<dbReference type="VEuPathDB" id="FungiDB:RhiirFUN_012595"/>
<sequence length="221" mass="25900">MIFLLWNFEESVTGLLETLGRTRFRNLKEPGKVYWEKLSDSYELGRTGFRYMEENITGFMVGLFAEASGIAKMVTAVSCAKVSQLTVIIGGNFGNYGCNRRTCRYQSFEMNKLRWSMEEEKFKKSKVLRLALSATLQSRRHVLIYLVHRIFDMFTLRFFQFFGFGYQLWDIGFNSWALDRHEISVTSSLDLWTCEILTLDYTIDRTLDKTLDYTIDRTLGH</sequence>
<dbReference type="AlphaFoldDB" id="A0A2N0RMH3"/>
<dbReference type="VEuPathDB" id="FungiDB:RhiirA1_462327"/>
<gene>
    <name evidence="1" type="ORF">RhiirA1_462327</name>
</gene>
<reference evidence="1 2" key="1">
    <citation type="submission" date="2017-10" db="EMBL/GenBank/DDBJ databases">
        <title>Extensive intraspecific genome diversity in a model arbuscular mycorrhizal fungus.</title>
        <authorList>
            <person name="Chen E.C.H."/>
            <person name="Morin E."/>
            <person name="Baudet D."/>
            <person name="Noel J."/>
            <person name="Ndikumana S."/>
            <person name="Charron P."/>
            <person name="St-Onge C."/>
            <person name="Giorgi J."/>
            <person name="Grigoriev I.V."/>
            <person name="Roux C."/>
            <person name="Martin F.M."/>
            <person name="Corradi N."/>
        </authorList>
    </citation>
    <scope>NUCLEOTIDE SEQUENCE [LARGE SCALE GENOMIC DNA]</scope>
    <source>
        <strain evidence="1 2">A1</strain>
    </source>
</reference>
<dbReference type="Proteomes" id="UP000232688">
    <property type="component" value="Unassembled WGS sequence"/>
</dbReference>
<evidence type="ECO:0000313" key="2">
    <source>
        <dbReference type="Proteomes" id="UP000232688"/>
    </source>
</evidence>
<reference evidence="1 2" key="2">
    <citation type="submission" date="2017-10" db="EMBL/GenBank/DDBJ databases">
        <title>Genome analyses suggest a sexual origin of heterokaryosis in a supposedly ancient asexual fungus.</title>
        <authorList>
            <person name="Corradi N."/>
            <person name="Sedzielewska K."/>
            <person name="Noel J."/>
            <person name="Charron P."/>
            <person name="Farinelli L."/>
            <person name="Marton T."/>
            <person name="Kruger M."/>
            <person name="Pelin A."/>
            <person name="Brachmann A."/>
            <person name="Corradi N."/>
        </authorList>
    </citation>
    <scope>NUCLEOTIDE SEQUENCE [LARGE SCALE GENOMIC DNA]</scope>
    <source>
        <strain evidence="1 2">A1</strain>
    </source>
</reference>
<dbReference type="Gene3D" id="3.90.226.10">
    <property type="entry name" value="2-enoyl-CoA Hydratase, Chain A, domain 1"/>
    <property type="match status" value="1"/>
</dbReference>
<accession>A0A2N0RMH3</accession>
<comment type="caution">
    <text evidence="1">The sequence shown here is derived from an EMBL/GenBank/DDBJ whole genome shotgun (WGS) entry which is preliminary data.</text>
</comment>
<protein>
    <submittedName>
        <fullName evidence="1">Uncharacterized protein</fullName>
    </submittedName>
</protein>
<evidence type="ECO:0000313" key="1">
    <source>
        <dbReference type="EMBL" id="PKC64502.1"/>
    </source>
</evidence>
<organism evidence="1 2">
    <name type="scientific">Rhizophagus irregularis</name>
    <dbReference type="NCBI Taxonomy" id="588596"/>
    <lineage>
        <taxon>Eukaryota</taxon>
        <taxon>Fungi</taxon>
        <taxon>Fungi incertae sedis</taxon>
        <taxon>Mucoromycota</taxon>
        <taxon>Glomeromycotina</taxon>
        <taxon>Glomeromycetes</taxon>
        <taxon>Glomerales</taxon>
        <taxon>Glomeraceae</taxon>
        <taxon>Rhizophagus</taxon>
    </lineage>
</organism>
<name>A0A2N0RMH3_9GLOM</name>
<proteinExistence type="predicted"/>
<dbReference type="EMBL" id="LLXH01000631">
    <property type="protein sequence ID" value="PKC64502.1"/>
    <property type="molecule type" value="Genomic_DNA"/>
</dbReference>